<keyword evidence="4" id="KW-1185">Reference proteome</keyword>
<organism evidence="3 4">
    <name type="scientific">Ephemeroptericola cinctiostellae</name>
    <dbReference type="NCBI Taxonomy" id="2268024"/>
    <lineage>
        <taxon>Bacteria</taxon>
        <taxon>Pseudomonadati</taxon>
        <taxon>Pseudomonadota</taxon>
        <taxon>Betaproteobacteria</taxon>
        <taxon>Burkholderiales</taxon>
        <taxon>Burkholderiaceae</taxon>
        <taxon>Ephemeroptericola</taxon>
    </lineage>
</organism>
<feature type="transmembrane region" description="Helical" evidence="1">
    <location>
        <begin position="126"/>
        <end position="149"/>
    </location>
</feature>
<dbReference type="EMBL" id="CP031124">
    <property type="protein sequence ID" value="AXF84736.1"/>
    <property type="molecule type" value="Genomic_DNA"/>
</dbReference>
<dbReference type="RefSeq" id="WP_114562006.1">
    <property type="nucleotide sequence ID" value="NZ_CP031124.1"/>
</dbReference>
<accession>A0A345D8P8</accession>
<dbReference type="KEGG" id="hyf:DTO96_100446"/>
<gene>
    <name evidence="3" type="primary">yqaA</name>
    <name evidence="3" type="ORF">DTO96_100446</name>
</gene>
<dbReference type="Pfam" id="PF09335">
    <property type="entry name" value="VTT_dom"/>
    <property type="match status" value="1"/>
</dbReference>
<keyword evidence="1" id="KW-0812">Transmembrane</keyword>
<dbReference type="AlphaFoldDB" id="A0A345D8P8"/>
<sequence length="162" mass="17968">MPDWLNTALAYFALPDIGLPAIFVVAFVSATLLPMATEPVLFGFVKLNPDQFWLAIVVATMGNTLGGMVTYWMGWGAKNALAKQKPVKHLQWLKRVGSPVLLLSWVPGIGDALCAMAGWLKLPWRGVLLWMGLGKLVRFIVATAFLLWVPDGFWQALLQRIF</sequence>
<proteinExistence type="predicted"/>
<protein>
    <submittedName>
        <fullName evidence="3">Inner membrane protein YqaA</fullName>
    </submittedName>
</protein>
<reference evidence="4" key="1">
    <citation type="submission" date="2018-07" db="EMBL/GenBank/DDBJ databases">
        <authorList>
            <person name="Kim H."/>
        </authorList>
    </citation>
    <scope>NUCLEOTIDE SEQUENCE [LARGE SCALE GENOMIC DNA]</scope>
    <source>
        <strain evidence="4">F02</strain>
    </source>
</reference>
<dbReference type="InterPro" id="IPR032816">
    <property type="entry name" value="VTT_dom"/>
</dbReference>
<evidence type="ECO:0000313" key="3">
    <source>
        <dbReference type="EMBL" id="AXF84736.1"/>
    </source>
</evidence>
<feature type="transmembrane region" description="Helical" evidence="1">
    <location>
        <begin position="52"/>
        <end position="75"/>
    </location>
</feature>
<dbReference type="PANTHER" id="PTHR42709">
    <property type="entry name" value="ALKALINE PHOSPHATASE LIKE PROTEIN"/>
    <property type="match status" value="1"/>
</dbReference>
<dbReference type="Proteomes" id="UP000252182">
    <property type="component" value="Chromosome"/>
</dbReference>
<dbReference type="OrthoDB" id="5419086at2"/>
<feature type="domain" description="VTT" evidence="2">
    <location>
        <begin position="46"/>
        <end position="144"/>
    </location>
</feature>
<feature type="transmembrane region" description="Helical" evidence="1">
    <location>
        <begin position="12"/>
        <end position="32"/>
    </location>
</feature>
<dbReference type="PANTHER" id="PTHR42709:SF4">
    <property type="entry name" value="INNER MEMBRANE PROTEIN YQAA"/>
    <property type="match status" value="1"/>
</dbReference>
<feature type="transmembrane region" description="Helical" evidence="1">
    <location>
        <begin position="96"/>
        <end position="120"/>
    </location>
</feature>
<name>A0A345D8P8_9BURK</name>
<keyword evidence="1" id="KW-0472">Membrane</keyword>
<keyword evidence="1" id="KW-1133">Transmembrane helix</keyword>
<evidence type="ECO:0000313" key="4">
    <source>
        <dbReference type="Proteomes" id="UP000252182"/>
    </source>
</evidence>
<evidence type="ECO:0000259" key="2">
    <source>
        <dbReference type="Pfam" id="PF09335"/>
    </source>
</evidence>
<dbReference type="InterPro" id="IPR051311">
    <property type="entry name" value="DedA_domain"/>
</dbReference>
<evidence type="ECO:0000256" key="1">
    <source>
        <dbReference type="SAM" id="Phobius"/>
    </source>
</evidence>